<keyword evidence="5" id="KW-1185">Reference proteome</keyword>
<dbReference type="Pfam" id="PF02458">
    <property type="entry name" value="Transferase"/>
    <property type="match status" value="1"/>
</dbReference>
<keyword evidence="2" id="KW-0808">Transferase</keyword>
<evidence type="ECO:0000313" key="5">
    <source>
        <dbReference type="Proteomes" id="UP001159364"/>
    </source>
</evidence>
<evidence type="ECO:0000313" key="4">
    <source>
        <dbReference type="EMBL" id="KAJ8770591.1"/>
    </source>
</evidence>
<dbReference type="PANTHER" id="PTHR31623">
    <property type="entry name" value="F21J9.9"/>
    <property type="match status" value="1"/>
</dbReference>
<dbReference type="InterPro" id="IPR023213">
    <property type="entry name" value="CAT-like_dom_sf"/>
</dbReference>
<evidence type="ECO:0000256" key="1">
    <source>
        <dbReference type="ARBA" id="ARBA00009861"/>
    </source>
</evidence>
<name>A0AAV8TUF1_9ROSI</name>
<keyword evidence="3" id="KW-0012">Acyltransferase</keyword>
<sequence length="437" mass="48795">MKLEIISRKAIKPSSPTPKHLQTFKLSLWDQHHRHLYGTLAFFYHSNADLNDHDEILSTFSKRSHSLQKSLSETLVHYYPLAGRLKDDETTIDCNDEGAYFVEACTDCQLSTFLAKPEIHVLKNLTPSNFDTSNIPSGCMLVIQLTLFSCGGIAVSVGPSHKLADASSVCTFVQSWVSMTTQEGGRLVSPEPMFLESSFSPTTDTLSLPRPFTTVGESLVTKRIVFPASKVAKLQGSIISGQQYLTVIDLVLSLILRCAISSARSLSKSSSGPYVLFHTVNMRKKLRPPLTENTIGNIIWFIKIEIEEDQQALNELAGNIRESLNKLYSIAGSNSSLKENNKERPVVNIKGPPYFCTSICRFPIYETDFGWGKPAWATVIPFLEHKNSIVLQKTKEGNGIEAWICLEKKEMAQFENDHELLAFACTELAVLPKRSRM</sequence>
<reference evidence="4 5" key="1">
    <citation type="submission" date="2021-09" db="EMBL/GenBank/DDBJ databases">
        <title>Genomic insights and catalytic innovation underlie evolution of tropane alkaloids biosynthesis.</title>
        <authorList>
            <person name="Wang Y.-J."/>
            <person name="Tian T."/>
            <person name="Huang J.-P."/>
            <person name="Huang S.-X."/>
        </authorList>
    </citation>
    <scope>NUCLEOTIDE SEQUENCE [LARGE SCALE GENOMIC DNA]</scope>
    <source>
        <strain evidence="4">KIB-2018</strain>
        <tissue evidence="4">Leaf</tissue>
    </source>
</reference>
<accession>A0AAV8TUF1</accession>
<comment type="similarity">
    <text evidence="1">Belongs to the plant acyltransferase family.</text>
</comment>
<proteinExistence type="inferred from homology"/>
<evidence type="ECO:0000256" key="3">
    <source>
        <dbReference type="ARBA" id="ARBA00023315"/>
    </source>
</evidence>
<organism evidence="4 5">
    <name type="scientific">Erythroxylum novogranatense</name>
    <dbReference type="NCBI Taxonomy" id="1862640"/>
    <lineage>
        <taxon>Eukaryota</taxon>
        <taxon>Viridiplantae</taxon>
        <taxon>Streptophyta</taxon>
        <taxon>Embryophyta</taxon>
        <taxon>Tracheophyta</taxon>
        <taxon>Spermatophyta</taxon>
        <taxon>Magnoliopsida</taxon>
        <taxon>eudicotyledons</taxon>
        <taxon>Gunneridae</taxon>
        <taxon>Pentapetalae</taxon>
        <taxon>rosids</taxon>
        <taxon>fabids</taxon>
        <taxon>Malpighiales</taxon>
        <taxon>Erythroxylaceae</taxon>
        <taxon>Erythroxylum</taxon>
    </lineage>
</organism>
<protein>
    <submittedName>
        <fullName evidence="4">Uncharacterized protein</fullName>
    </submittedName>
</protein>
<dbReference type="Proteomes" id="UP001159364">
    <property type="component" value="Linkage Group LG03"/>
</dbReference>
<dbReference type="PANTHER" id="PTHR31623:SF128">
    <property type="entry name" value="SALUTARIDINOL 7-O-ACETYLTRANSFERASE-LIKE"/>
    <property type="match status" value="1"/>
</dbReference>
<gene>
    <name evidence="4" type="ORF">K2173_018082</name>
</gene>
<dbReference type="GO" id="GO:0016746">
    <property type="term" value="F:acyltransferase activity"/>
    <property type="evidence" value="ECO:0007669"/>
    <property type="project" value="UniProtKB-KW"/>
</dbReference>
<evidence type="ECO:0000256" key="2">
    <source>
        <dbReference type="ARBA" id="ARBA00022679"/>
    </source>
</evidence>
<dbReference type="Gene3D" id="3.30.559.10">
    <property type="entry name" value="Chloramphenicol acetyltransferase-like domain"/>
    <property type="match status" value="2"/>
</dbReference>
<dbReference type="EMBL" id="JAIWQS010000003">
    <property type="protein sequence ID" value="KAJ8770591.1"/>
    <property type="molecule type" value="Genomic_DNA"/>
</dbReference>
<dbReference type="AlphaFoldDB" id="A0AAV8TUF1"/>
<comment type="caution">
    <text evidence="4">The sequence shown here is derived from an EMBL/GenBank/DDBJ whole genome shotgun (WGS) entry which is preliminary data.</text>
</comment>